<comment type="caution">
    <text evidence="9">The sequence shown here is derived from an EMBL/GenBank/DDBJ whole genome shotgun (WGS) entry which is preliminary data.</text>
</comment>
<dbReference type="SUPFAM" id="SSF56935">
    <property type="entry name" value="Porins"/>
    <property type="match status" value="1"/>
</dbReference>
<proteinExistence type="inferred from homology"/>
<reference evidence="9" key="1">
    <citation type="submission" date="2023-08" db="EMBL/GenBank/DDBJ databases">
        <title>Functional and genomic diversity of the sorghum phyllosphere microbiome.</title>
        <authorList>
            <person name="Shade A."/>
        </authorList>
    </citation>
    <scope>NUCLEOTIDE SEQUENCE</scope>
    <source>
        <strain evidence="9">SORGH_AS_0201</strain>
    </source>
</reference>
<evidence type="ECO:0000256" key="8">
    <source>
        <dbReference type="SAM" id="SignalP"/>
    </source>
</evidence>
<organism evidence="9 10">
    <name type="scientific">Pseudomonas oryzihabitans</name>
    <dbReference type="NCBI Taxonomy" id="47885"/>
    <lineage>
        <taxon>Bacteria</taxon>
        <taxon>Pseudomonadati</taxon>
        <taxon>Pseudomonadota</taxon>
        <taxon>Gammaproteobacteria</taxon>
        <taxon>Pseudomonadales</taxon>
        <taxon>Pseudomonadaceae</taxon>
        <taxon>Pseudomonas</taxon>
    </lineage>
</organism>
<dbReference type="Gene3D" id="2.40.160.60">
    <property type="entry name" value="Outer membrane protein transport protein (OMPP1/FadL/TodX)"/>
    <property type="match status" value="1"/>
</dbReference>
<evidence type="ECO:0000256" key="2">
    <source>
        <dbReference type="ARBA" id="ARBA00008163"/>
    </source>
</evidence>
<evidence type="ECO:0000256" key="7">
    <source>
        <dbReference type="ARBA" id="ARBA00023237"/>
    </source>
</evidence>
<dbReference type="Proteomes" id="UP001268036">
    <property type="component" value="Unassembled WGS sequence"/>
</dbReference>
<evidence type="ECO:0000256" key="3">
    <source>
        <dbReference type="ARBA" id="ARBA00022452"/>
    </source>
</evidence>
<feature type="signal peptide" evidence="8">
    <location>
        <begin position="1"/>
        <end position="34"/>
    </location>
</feature>
<feature type="chain" id="PRO_5042508482" evidence="8">
    <location>
        <begin position="35"/>
        <end position="397"/>
    </location>
</feature>
<accession>A0AAJ2BLE0</accession>
<evidence type="ECO:0000256" key="6">
    <source>
        <dbReference type="ARBA" id="ARBA00023136"/>
    </source>
</evidence>
<keyword evidence="4" id="KW-0812">Transmembrane</keyword>
<dbReference type="Pfam" id="PF03349">
    <property type="entry name" value="Toluene_X"/>
    <property type="match status" value="1"/>
</dbReference>
<dbReference type="PANTHER" id="PTHR35093">
    <property type="entry name" value="OUTER MEMBRANE PROTEIN NMB0088-RELATED"/>
    <property type="match status" value="1"/>
</dbReference>
<dbReference type="RefSeq" id="WP_309759250.1">
    <property type="nucleotide sequence ID" value="NZ_JAVJAF010000001.1"/>
</dbReference>
<dbReference type="AlphaFoldDB" id="A0AAJ2BLE0"/>
<keyword evidence="7" id="KW-0998">Cell outer membrane</keyword>
<evidence type="ECO:0000256" key="1">
    <source>
        <dbReference type="ARBA" id="ARBA00004571"/>
    </source>
</evidence>
<protein>
    <submittedName>
        <fullName evidence="9">Long-chain fatty acid transport protein</fullName>
    </submittedName>
</protein>
<dbReference type="EMBL" id="JAVJAF010000001">
    <property type="protein sequence ID" value="MDR6235040.1"/>
    <property type="molecule type" value="Genomic_DNA"/>
</dbReference>
<evidence type="ECO:0000313" key="9">
    <source>
        <dbReference type="EMBL" id="MDR6235040.1"/>
    </source>
</evidence>
<evidence type="ECO:0000313" key="10">
    <source>
        <dbReference type="Proteomes" id="UP001268036"/>
    </source>
</evidence>
<name>A0AAJ2BLE0_9PSED</name>
<evidence type="ECO:0000256" key="5">
    <source>
        <dbReference type="ARBA" id="ARBA00022729"/>
    </source>
</evidence>
<dbReference type="PANTHER" id="PTHR35093:SF8">
    <property type="entry name" value="OUTER MEMBRANE PROTEIN NMB0088-RELATED"/>
    <property type="match status" value="1"/>
</dbReference>
<sequence length="397" mass="41716">MSKTVSLSTGAVLPLASSLLLGLGAGLASLPAQANNGLQLPAYGAKAMGMAGVSIALPQDAAASANNPAGMALLGNRFDADLTLLRAPIRTEVGSNHYADNAVIAVPTGGFNRVINEDMNAGLSVFGQGIALDYGEPVFGTRNLKSNLQQVVLAPTVTWRLAPGHYVGFSPRLAYQRLEIAGLEGFGFASPGADKAYGGGFALGYQGALSERLSLGVSYASPLWFQRLERYRGLLPDGRLNLPQQAGVGLAFKATPQLTLAADALWINWSGEGSSGNRFTEGGPLGASDGPGFGWRDQKILRLGASYELNEQWTLRAGASFSNHFIPSSEATFATLAPLAQYDHYSLGASYRLGNGWEVTGSYLYAVNDRLKGSGASQGIRVGTDVNYLNLGIGYRF</sequence>
<comment type="subcellular location">
    <subcellularLocation>
        <location evidence="1">Cell outer membrane</location>
        <topology evidence="1">Multi-pass membrane protein</topology>
    </subcellularLocation>
</comment>
<keyword evidence="6" id="KW-0472">Membrane</keyword>
<keyword evidence="5 8" id="KW-0732">Signal</keyword>
<keyword evidence="3" id="KW-1134">Transmembrane beta strand</keyword>
<gene>
    <name evidence="9" type="ORF">QE440_002781</name>
</gene>
<dbReference type="GO" id="GO:0009279">
    <property type="term" value="C:cell outer membrane"/>
    <property type="evidence" value="ECO:0007669"/>
    <property type="project" value="UniProtKB-SubCell"/>
</dbReference>
<dbReference type="GO" id="GO:0015483">
    <property type="term" value="F:long-chain fatty acid transporting porin activity"/>
    <property type="evidence" value="ECO:0007669"/>
    <property type="project" value="TreeGrafter"/>
</dbReference>
<dbReference type="InterPro" id="IPR005017">
    <property type="entry name" value="OMPP1/FadL/TodX"/>
</dbReference>
<comment type="similarity">
    <text evidence="2">Belongs to the OmpP1/FadL family.</text>
</comment>
<evidence type="ECO:0000256" key="4">
    <source>
        <dbReference type="ARBA" id="ARBA00022692"/>
    </source>
</evidence>